<organism evidence="2 3">
    <name type="scientific">Ktedonobacter racemifer DSM 44963</name>
    <dbReference type="NCBI Taxonomy" id="485913"/>
    <lineage>
        <taxon>Bacteria</taxon>
        <taxon>Bacillati</taxon>
        <taxon>Chloroflexota</taxon>
        <taxon>Ktedonobacteria</taxon>
        <taxon>Ktedonobacterales</taxon>
        <taxon>Ktedonobacteraceae</taxon>
        <taxon>Ktedonobacter</taxon>
    </lineage>
</organism>
<evidence type="ECO:0000313" key="3">
    <source>
        <dbReference type="Proteomes" id="UP000004508"/>
    </source>
</evidence>
<dbReference type="SMART" id="SM00331">
    <property type="entry name" value="PP2C_SIG"/>
    <property type="match status" value="1"/>
</dbReference>
<evidence type="ECO:0000313" key="2">
    <source>
        <dbReference type="EMBL" id="EFH85066.1"/>
    </source>
</evidence>
<dbReference type="STRING" id="485913.Krac_6217"/>
<accession>D6TY70</accession>
<dbReference type="GO" id="GO:0004722">
    <property type="term" value="F:protein serine/threonine phosphatase activity"/>
    <property type="evidence" value="ECO:0007669"/>
    <property type="project" value="InterPro"/>
</dbReference>
<dbReference type="InterPro" id="IPR015655">
    <property type="entry name" value="PP2C"/>
</dbReference>
<comment type="caution">
    <text evidence="2">The sequence shown here is derived from an EMBL/GenBank/DDBJ whole genome shotgun (WGS) entry which is preliminary data.</text>
</comment>
<sequence length="278" mass="31203">MSLQLNHFLIDSANQMHEQRSQSEDYVLVNGERGLLGVFDSVGGRDRNLLVSHLAAMTISSAFEALPETDCQLGHTEREALLQQLIHLADTTIASLTLPPEQRRPATTVALGILSVLKSQAFFYLAHIGDSRIYLLRNGQPLQRLTEDHGYFSFAIQQGYLSRDESWRIEQARNAHDLSPCDKEHFEKRNKITCAVGWSDFSSIPTRCVALQPGDRIVFCTDGVHDNLTDQEIEEILLTSEACTARNLVAAAYHRSQQPDFRAKPDDISAIHVLYQPC</sequence>
<dbReference type="Proteomes" id="UP000004508">
    <property type="component" value="Unassembled WGS sequence"/>
</dbReference>
<dbReference type="SUPFAM" id="SSF81606">
    <property type="entry name" value="PP2C-like"/>
    <property type="match status" value="1"/>
</dbReference>
<dbReference type="EMBL" id="ADVG01000003">
    <property type="protein sequence ID" value="EFH85066.1"/>
    <property type="molecule type" value="Genomic_DNA"/>
</dbReference>
<dbReference type="Pfam" id="PF00481">
    <property type="entry name" value="PP2C"/>
    <property type="match status" value="1"/>
</dbReference>
<dbReference type="PANTHER" id="PTHR47992">
    <property type="entry name" value="PROTEIN PHOSPHATASE"/>
    <property type="match status" value="1"/>
</dbReference>
<dbReference type="Pfam" id="PF07228">
    <property type="entry name" value="SpoIIE"/>
    <property type="match status" value="1"/>
</dbReference>
<feature type="domain" description="PPM-type phosphatase" evidence="1">
    <location>
        <begin position="7"/>
        <end position="275"/>
    </location>
</feature>
<dbReference type="SMART" id="SM00332">
    <property type="entry name" value="PP2Cc"/>
    <property type="match status" value="1"/>
</dbReference>
<protein>
    <submittedName>
        <fullName evidence="2">Protein serine/threonine phosphatase</fullName>
    </submittedName>
</protein>
<gene>
    <name evidence="2" type="ORF">Krac_6217</name>
</gene>
<evidence type="ECO:0000259" key="1">
    <source>
        <dbReference type="PROSITE" id="PS51746"/>
    </source>
</evidence>
<dbReference type="InParanoid" id="D6TY70"/>
<dbReference type="Gene3D" id="3.60.40.10">
    <property type="entry name" value="PPM-type phosphatase domain"/>
    <property type="match status" value="1"/>
</dbReference>
<dbReference type="OrthoDB" id="9801841at2"/>
<dbReference type="CDD" id="cd00143">
    <property type="entry name" value="PP2Cc"/>
    <property type="match status" value="1"/>
</dbReference>
<dbReference type="AlphaFoldDB" id="D6TY70"/>
<dbReference type="eggNOG" id="COG0631">
    <property type="taxonomic scope" value="Bacteria"/>
</dbReference>
<dbReference type="PROSITE" id="PS51746">
    <property type="entry name" value="PPM_2"/>
    <property type="match status" value="1"/>
</dbReference>
<proteinExistence type="predicted"/>
<name>D6TY70_KTERA</name>
<reference evidence="2 3" key="1">
    <citation type="journal article" date="2011" name="Stand. Genomic Sci.">
        <title>Non-contiguous finished genome sequence and contextual data of the filamentous soil bacterium Ktedonobacter racemifer type strain (SOSP1-21).</title>
        <authorList>
            <person name="Chang Y.J."/>
            <person name="Land M."/>
            <person name="Hauser L."/>
            <person name="Chertkov O."/>
            <person name="Del Rio T.G."/>
            <person name="Nolan M."/>
            <person name="Copeland A."/>
            <person name="Tice H."/>
            <person name="Cheng J.F."/>
            <person name="Lucas S."/>
            <person name="Han C."/>
            <person name="Goodwin L."/>
            <person name="Pitluck S."/>
            <person name="Ivanova N."/>
            <person name="Ovchinikova G."/>
            <person name="Pati A."/>
            <person name="Chen A."/>
            <person name="Palaniappan K."/>
            <person name="Mavromatis K."/>
            <person name="Liolios K."/>
            <person name="Brettin T."/>
            <person name="Fiebig A."/>
            <person name="Rohde M."/>
            <person name="Abt B."/>
            <person name="Goker M."/>
            <person name="Detter J.C."/>
            <person name="Woyke T."/>
            <person name="Bristow J."/>
            <person name="Eisen J.A."/>
            <person name="Markowitz V."/>
            <person name="Hugenholtz P."/>
            <person name="Kyrpides N.C."/>
            <person name="Klenk H.P."/>
            <person name="Lapidus A."/>
        </authorList>
    </citation>
    <scope>NUCLEOTIDE SEQUENCE [LARGE SCALE GENOMIC DNA]</scope>
    <source>
        <strain evidence="3">DSM 44963</strain>
    </source>
</reference>
<dbReference type="InterPro" id="IPR036457">
    <property type="entry name" value="PPM-type-like_dom_sf"/>
</dbReference>
<keyword evidence="3" id="KW-1185">Reference proteome</keyword>
<dbReference type="InterPro" id="IPR001932">
    <property type="entry name" value="PPM-type_phosphatase-like_dom"/>
</dbReference>